<reference evidence="2" key="1">
    <citation type="submission" date="2022-06" db="EMBL/GenBank/DDBJ databases">
        <authorList>
            <person name="Ping M."/>
        </authorList>
    </citation>
    <scope>NUCLEOTIDE SEQUENCE</scope>
    <source>
        <strain evidence="2">JCM11759T</strain>
    </source>
</reference>
<proteinExistence type="predicted"/>
<gene>
    <name evidence="2" type="ORF">NE857_03365</name>
</gene>
<dbReference type="Pfam" id="PF19054">
    <property type="entry name" value="DUF5753"/>
    <property type="match status" value="1"/>
</dbReference>
<keyword evidence="3" id="KW-1185">Reference proteome</keyword>
<name>A0ABY5DBI7_9ACTN</name>
<evidence type="ECO:0000313" key="3">
    <source>
        <dbReference type="Proteomes" id="UP001055940"/>
    </source>
</evidence>
<dbReference type="InterPro" id="IPR043917">
    <property type="entry name" value="DUF5753"/>
</dbReference>
<protein>
    <submittedName>
        <fullName evidence="2">DUF5753 domain-containing protein</fullName>
    </submittedName>
</protein>
<dbReference type="EMBL" id="CP099837">
    <property type="protein sequence ID" value="USY20709.1"/>
    <property type="molecule type" value="Genomic_DNA"/>
</dbReference>
<evidence type="ECO:0000259" key="1">
    <source>
        <dbReference type="Pfam" id="PF19054"/>
    </source>
</evidence>
<accession>A0ABY5DBI7</accession>
<feature type="domain" description="DUF5753" evidence="1">
    <location>
        <begin position="34"/>
        <end position="173"/>
    </location>
</feature>
<organism evidence="2 3">
    <name type="scientific">Nocardiopsis exhalans</name>
    <dbReference type="NCBI Taxonomy" id="163604"/>
    <lineage>
        <taxon>Bacteria</taxon>
        <taxon>Bacillati</taxon>
        <taxon>Actinomycetota</taxon>
        <taxon>Actinomycetes</taxon>
        <taxon>Streptosporangiales</taxon>
        <taxon>Nocardiopsidaceae</taxon>
        <taxon>Nocardiopsis</taxon>
    </lineage>
</organism>
<sequence>MKGTTMTTTVLAPELLHHDGQAGILAQEADHPTWQYMPHGLPGFLQTPDHAHALAELLPHVEYAHTEQVRLRLQRGEQMRTRTHLRHRFILGPEILNTTTPLMADQYAHLVELDQLDHIQIRIRPAGPVVTDPTGFTLRAGRAWIEAADLYFAAPGNIATWHKEWERLWAQTVPLTDHQGPN</sequence>
<dbReference type="RefSeq" id="WP_254419742.1">
    <property type="nucleotide sequence ID" value="NZ_BAAAJB010000038.1"/>
</dbReference>
<dbReference type="Proteomes" id="UP001055940">
    <property type="component" value="Chromosome"/>
</dbReference>
<evidence type="ECO:0000313" key="2">
    <source>
        <dbReference type="EMBL" id="USY20709.1"/>
    </source>
</evidence>